<dbReference type="KEGG" id="eff:skT53_08720"/>
<gene>
    <name evidence="1" type="ORF">skT53_08720</name>
</gene>
<evidence type="ECO:0000313" key="2">
    <source>
        <dbReference type="Proteomes" id="UP000593802"/>
    </source>
</evidence>
<organism evidence="1 2">
    <name type="scientific">Effusibacillus dendaii</name>
    <dbReference type="NCBI Taxonomy" id="2743772"/>
    <lineage>
        <taxon>Bacteria</taxon>
        <taxon>Bacillati</taxon>
        <taxon>Bacillota</taxon>
        <taxon>Bacilli</taxon>
        <taxon>Bacillales</taxon>
        <taxon>Alicyclobacillaceae</taxon>
        <taxon>Effusibacillus</taxon>
    </lineage>
</organism>
<proteinExistence type="predicted"/>
<dbReference type="Proteomes" id="UP000593802">
    <property type="component" value="Chromosome"/>
</dbReference>
<name>A0A7I8D7B6_9BACL</name>
<dbReference type="EMBL" id="AP023366">
    <property type="protein sequence ID" value="BCJ85887.1"/>
    <property type="molecule type" value="Genomic_DNA"/>
</dbReference>
<sequence length="302" mass="35162">MSLFMTVRIACSVLILCALLPYIQMERTFAEVRVTELPPSRPFMGGELKQPPPQEEKIALADWPSIEFGETERAIRPSRRALFHPPKIPGDSSGQRPAFDHPLAAANGYFDCIHDLKNRNPLPTVYSFYANHSKLHWPYQEFTRSFDKLLYVNLLQLAYAPNRSTEEENPTFFFEIETVQKSDSFSRLESDCSFAYYYGYVTVTEERPKDWKIERVEFYPEDFLRSHPESIGRNSIKKGQVKWITPTEITISDEQIEVKQKDRTGILHRYLFCRLTNGSLQMIGRFRMTTDGRWEVYAFDAG</sequence>
<evidence type="ECO:0000313" key="1">
    <source>
        <dbReference type="EMBL" id="BCJ85887.1"/>
    </source>
</evidence>
<reference evidence="1 2" key="1">
    <citation type="submission" date="2020-08" db="EMBL/GenBank/DDBJ databases">
        <title>Complete Genome Sequence of Effusibacillus dendaii Strain skT53, Isolated from Farmland soil.</title>
        <authorList>
            <person name="Konishi T."/>
            <person name="Kawasaki H."/>
        </authorList>
    </citation>
    <scope>NUCLEOTIDE SEQUENCE [LARGE SCALE GENOMIC DNA]</scope>
    <source>
        <strain evidence="2">skT53</strain>
    </source>
</reference>
<keyword evidence="2" id="KW-1185">Reference proteome</keyword>
<dbReference type="RefSeq" id="WP_200759958.1">
    <property type="nucleotide sequence ID" value="NZ_AP023366.1"/>
</dbReference>
<accession>A0A7I8D7B6</accession>
<protein>
    <submittedName>
        <fullName evidence="1">Uncharacterized protein</fullName>
    </submittedName>
</protein>
<dbReference type="AlphaFoldDB" id="A0A7I8D7B6"/>